<evidence type="ECO:0000313" key="2">
    <source>
        <dbReference type="EMBL" id="KAF3137876.1"/>
    </source>
</evidence>
<evidence type="ECO:0000313" key="3">
    <source>
        <dbReference type="Proteomes" id="UP000475325"/>
    </source>
</evidence>
<dbReference type="Proteomes" id="UP000475325">
    <property type="component" value="Unassembled WGS sequence"/>
</dbReference>
<protein>
    <submittedName>
        <fullName evidence="1">Uncharacterized protein</fullName>
    </submittedName>
</protein>
<dbReference type="Proteomes" id="UP000480548">
    <property type="component" value="Unassembled WGS sequence"/>
</dbReference>
<reference evidence="3 4" key="1">
    <citation type="submission" date="2019-06" db="EMBL/GenBank/DDBJ databases">
        <authorList>
            <person name="Palmer J.M."/>
        </authorList>
    </citation>
    <scope>NUCLEOTIDE SEQUENCE [LARGE SCALE GENOMIC DNA]</scope>
    <source>
        <strain evidence="1 3">TWF102</strain>
        <strain evidence="2 4">TWF703</strain>
    </source>
</reference>
<gene>
    <name evidence="1" type="ORF">TWF102_002675</name>
    <name evidence="2" type="ORF">TWF703_004847</name>
</gene>
<accession>A0A7C8NF09</accession>
<comment type="caution">
    <text evidence="1">The sequence shown here is derived from an EMBL/GenBank/DDBJ whole genome shotgun (WGS) entry which is preliminary data.</text>
</comment>
<proteinExistence type="predicted"/>
<evidence type="ECO:0000313" key="4">
    <source>
        <dbReference type="Proteomes" id="UP000480548"/>
    </source>
</evidence>
<name>A0A7C8NF09_ORBOL</name>
<evidence type="ECO:0000313" key="1">
    <source>
        <dbReference type="EMBL" id="KAF3104910.1"/>
    </source>
</evidence>
<dbReference type="EMBL" id="WIQW01000015">
    <property type="protein sequence ID" value="KAF3104910.1"/>
    <property type="molecule type" value="Genomic_DNA"/>
</dbReference>
<dbReference type="EMBL" id="WIQZ01000024">
    <property type="protein sequence ID" value="KAF3137876.1"/>
    <property type="molecule type" value="Genomic_DNA"/>
</dbReference>
<sequence length="81" mass="9097">MEAEYWRVLQQIVRMGGAGQEGTKLEEINIDEMRMLSESTGPSKIRLEENDLKELYRVENGPLIPWEDGFETGAPLTGSGV</sequence>
<dbReference type="AlphaFoldDB" id="A0A7C8NF09"/>
<organism evidence="1 3">
    <name type="scientific">Orbilia oligospora</name>
    <name type="common">Nematode-trapping fungus</name>
    <name type="synonym">Arthrobotrys oligospora</name>
    <dbReference type="NCBI Taxonomy" id="2813651"/>
    <lineage>
        <taxon>Eukaryota</taxon>
        <taxon>Fungi</taxon>
        <taxon>Dikarya</taxon>
        <taxon>Ascomycota</taxon>
        <taxon>Pezizomycotina</taxon>
        <taxon>Orbiliomycetes</taxon>
        <taxon>Orbiliales</taxon>
        <taxon>Orbiliaceae</taxon>
        <taxon>Orbilia</taxon>
    </lineage>
</organism>